<sequence length="163" mass="17870">MRLIGRHVVLGEDGLGRAFRHAQRAVDALVRIDHQEVRAFAEAIDRAHIDAVGVLALDTGFGDDVSHDFSVGPVGRPAFHWGRRRGVDGDRYETLHAVTERAPGLPDAMRPAPACGPAAFWTQKFTTRGRPPACTRCRAGATWRHDFLSFPVAHGCTCGVFLY</sequence>
<proteinExistence type="predicted"/>
<evidence type="ECO:0000313" key="2">
    <source>
        <dbReference type="Proteomes" id="UP000005019"/>
    </source>
</evidence>
<dbReference type="AntiFam" id="ANF00220">
    <property type="entry name" value="Shadow ORF (opposite fdxA)"/>
</dbReference>
<dbReference type="Proteomes" id="UP000005019">
    <property type="component" value="Unassembled WGS sequence"/>
</dbReference>
<comment type="caution">
    <text evidence="1">The sequence shown here is derived from an EMBL/GenBank/DDBJ whole genome shotgun (WGS) entry which is preliminary data.</text>
</comment>
<dbReference type="AlphaFoldDB" id="F5RE08"/>
<protein>
    <submittedName>
        <fullName evidence="1">Uncharacterized protein</fullName>
    </submittedName>
</protein>
<evidence type="ECO:0000313" key="1">
    <source>
        <dbReference type="EMBL" id="EGK71139.1"/>
    </source>
</evidence>
<dbReference type="STRING" id="1000565.METUNv1_02526"/>
<keyword evidence="2" id="KW-1185">Reference proteome</keyword>
<name>F5RE08_METUF</name>
<dbReference type="EMBL" id="AFHG01000052">
    <property type="protein sequence ID" value="EGK71139.1"/>
    <property type="molecule type" value="Genomic_DNA"/>
</dbReference>
<reference evidence="1 2" key="1">
    <citation type="journal article" date="2011" name="J. Bacteriol.">
        <title>Genome sequence of Methyloversatilis universalis FAM5T, a methylotrophic representative of the order Rhodocyclales.</title>
        <authorList>
            <person name="Kittichotirat W."/>
            <person name="Good N.M."/>
            <person name="Hall R."/>
            <person name="Bringel F."/>
            <person name="Lajus A."/>
            <person name="Medigue C."/>
            <person name="Smalley N.E."/>
            <person name="Beck D."/>
            <person name="Bumgarner R."/>
            <person name="Vuilleumier S."/>
            <person name="Kalyuzhnaya M.G."/>
        </authorList>
    </citation>
    <scope>NUCLEOTIDE SEQUENCE [LARGE SCALE GENOMIC DNA]</scope>
    <source>
        <strain evidence="2">ATCC BAA-1314 / JCM 13912 / FAM5</strain>
    </source>
</reference>
<gene>
    <name evidence="1" type="ORF">METUNv1_02526</name>
</gene>
<organism evidence="1 2">
    <name type="scientific">Methyloversatilis universalis (strain ATCC BAA-1314 / DSM 25237 / JCM 13912 / CCUG 52030 / FAM5)</name>
    <dbReference type="NCBI Taxonomy" id="1000565"/>
    <lineage>
        <taxon>Bacteria</taxon>
        <taxon>Pseudomonadati</taxon>
        <taxon>Pseudomonadota</taxon>
        <taxon>Betaproteobacteria</taxon>
        <taxon>Nitrosomonadales</taxon>
        <taxon>Sterolibacteriaceae</taxon>
        <taxon>Methyloversatilis</taxon>
    </lineage>
</organism>
<accession>F5RE08</accession>